<feature type="compositionally biased region" description="Basic and acidic residues" evidence="6">
    <location>
        <begin position="440"/>
        <end position="452"/>
    </location>
</feature>
<feature type="compositionally biased region" description="Polar residues" evidence="6">
    <location>
        <begin position="94"/>
        <end position="103"/>
    </location>
</feature>
<dbReference type="GO" id="GO:0046982">
    <property type="term" value="F:protein heterodimerization activity"/>
    <property type="evidence" value="ECO:0007669"/>
    <property type="project" value="InterPro"/>
</dbReference>
<dbReference type="STRING" id="215250.A0A316YI43"/>
<dbReference type="InterPro" id="IPR009072">
    <property type="entry name" value="Histone-fold"/>
</dbReference>
<feature type="region of interest" description="Disordered" evidence="6">
    <location>
        <begin position="427"/>
        <end position="479"/>
    </location>
</feature>
<feature type="region of interest" description="Disordered" evidence="6">
    <location>
        <begin position="1"/>
        <end position="22"/>
    </location>
</feature>
<dbReference type="InterPro" id="IPR046344">
    <property type="entry name" value="TAF6_C_sf"/>
</dbReference>
<comment type="similarity">
    <text evidence="2">Belongs to the TAF6 family.</text>
</comment>
<dbReference type="InterPro" id="IPR037796">
    <property type="entry name" value="TAF6"/>
</dbReference>
<name>A0A316YI43_9BASI</name>
<dbReference type="FunCoup" id="A0A316YI43">
    <property type="interactions" value="426"/>
</dbReference>
<organism evidence="8 9">
    <name type="scientific">Acaromyces ingoldii</name>
    <dbReference type="NCBI Taxonomy" id="215250"/>
    <lineage>
        <taxon>Eukaryota</taxon>
        <taxon>Fungi</taxon>
        <taxon>Dikarya</taxon>
        <taxon>Basidiomycota</taxon>
        <taxon>Ustilaginomycotina</taxon>
        <taxon>Exobasidiomycetes</taxon>
        <taxon>Exobasidiales</taxon>
        <taxon>Cryptobasidiaceae</taxon>
        <taxon>Acaromyces</taxon>
    </lineage>
</organism>
<dbReference type="PANTHER" id="PTHR10221:SF9">
    <property type="entry name" value="TRANSCRIPTION INITIATION FACTOR TFIID SUBUNIT 6"/>
    <property type="match status" value="1"/>
</dbReference>
<dbReference type="SMART" id="SM00803">
    <property type="entry name" value="TAF"/>
    <property type="match status" value="1"/>
</dbReference>
<dbReference type="InterPro" id="IPR011442">
    <property type="entry name" value="TAF6_C"/>
</dbReference>
<evidence type="ECO:0000313" key="8">
    <source>
        <dbReference type="EMBL" id="PWN87385.1"/>
    </source>
</evidence>
<dbReference type="GO" id="GO:0046695">
    <property type="term" value="C:SLIK (SAGA-like) complex"/>
    <property type="evidence" value="ECO:0007669"/>
    <property type="project" value="InterPro"/>
</dbReference>
<evidence type="ECO:0000256" key="4">
    <source>
        <dbReference type="ARBA" id="ARBA00023163"/>
    </source>
</evidence>
<dbReference type="AlphaFoldDB" id="A0A316YI43"/>
<dbReference type="Pfam" id="PF02969">
    <property type="entry name" value="TAF"/>
    <property type="match status" value="1"/>
</dbReference>
<dbReference type="GO" id="GO:0016251">
    <property type="term" value="F:RNA polymerase II general transcription initiation factor activity"/>
    <property type="evidence" value="ECO:0007669"/>
    <property type="project" value="InterPro"/>
</dbReference>
<dbReference type="InterPro" id="IPR004823">
    <property type="entry name" value="TAF_TATA-bd_Histone-like_dom"/>
</dbReference>
<dbReference type="PANTHER" id="PTHR10221">
    <property type="entry name" value="TRANSCRIPTION INITIATION FACTOR TFIID SUBUNIT 6"/>
    <property type="match status" value="1"/>
</dbReference>
<dbReference type="Proteomes" id="UP000245768">
    <property type="component" value="Unassembled WGS sequence"/>
</dbReference>
<feature type="compositionally biased region" description="Acidic residues" evidence="6">
    <location>
        <begin position="268"/>
        <end position="282"/>
    </location>
</feature>
<keyword evidence="5" id="KW-0539">Nucleus</keyword>
<keyword evidence="4" id="KW-0804">Transcription</keyword>
<feature type="region of interest" description="Disordered" evidence="6">
    <location>
        <begin position="248"/>
        <end position="299"/>
    </location>
</feature>
<evidence type="ECO:0000256" key="5">
    <source>
        <dbReference type="ARBA" id="ARBA00023242"/>
    </source>
</evidence>
<comment type="subcellular location">
    <subcellularLocation>
        <location evidence="1">Nucleus</location>
    </subcellularLocation>
</comment>
<dbReference type="GeneID" id="37044628"/>
<gene>
    <name evidence="8" type="ORF">FA10DRAFT_269340</name>
</gene>
<dbReference type="GO" id="GO:0051123">
    <property type="term" value="P:RNA polymerase II preinitiation complex assembly"/>
    <property type="evidence" value="ECO:0007669"/>
    <property type="project" value="TreeGrafter"/>
</dbReference>
<dbReference type="Gene3D" id="1.10.20.10">
    <property type="entry name" value="Histone, subunit A"/>
    <property type="match status" value="1"/>
</dbReference>
<protein>
    <submittedName>
        <fullName evidence="8">TAF-domain-containing protein</fullName>
    </submittedName>
</protein>
<feature type="compositionally biased region" description="Low complexity" evidence="6">
    <location>
        <begin position="1"/>
        <end position="18"/>
    </location>
</feature>
<dbReference type="GO" id="GO:0000124">
    <property type="term" value="C:SAGA complex"/>
    <property type="evidence" value="ECO:0007669"/>
    <property type="project" value="InterPro"/>
</dbReference>
<evidence type="ECO:0000256" key="1">
    <source>
        <dbReference type="ARBA" id="ARBA00004123"/>
    </source>
</evidence>
<dbReference type="CDD" id="cd22931">
    <property type="entry name" value="HFD_TAF6"/>
    <property type="match status" value="1"/>
</dbReference>
<keyword evidence="9" id="KW-1185">Reference proteome</keyword>
<dbReference type="GO" id="GO:0003713">
    <property type="term" value="F:transcription coactivator activity"/>
    <property type="evidence" value="ECO:0007669"/>
    <property type="project" value="TreeGrafter"/>
</dbReference>
<dbReference type="RefSeq" id="XP_025374583.1">
    <property type="nucleotide sequence ID" value="XM_025522712.1"/>
</dbReference>
<dbReference type="SUPFAM" id="SSF47113">
    <property type="entry name" value="Histone-fold"/>
    <property type="match status" value="1"/>
</dbReference>
<keyword evidence="3" id="KW-0805">Transcription regulation</keyword>
<sequence length="611" mass="65315">MPPRSEASGSSSRSNGYSIYPTDSVQDVADSLGLPPLKDSVAQALAADVEYRVRQVVQDAGKLMRHAKRSQIRTADIDRALRARNIEPIFGFHPTTQGHSTPQAGYPSPVGSSFRRIQTPSAGPLHILADEEIDLDKVLQSGPKISVRPAVGWAAHWLAIEGVQPAIPQNPNFKALGIDRNAALGTAATTNNGPTAANGRASTLPPGGASAVLATGPNQAMAKPLIKHVLSRELQLYFERLTEAILAPPKEADVDPHTSTSTSRGEGGEEGDVTMANGEDEEEKRNERGEQDEQTSGNTVRDAALASLRGDPGLHQLVPYLMQWVGERVASGLRDEEMLSLMLVTINAIVSNPYLGIEPYLNQLLPSVLSILLTSTLGGSSAATTVHRLRTQAGHLLAFIIETFTLSYPTLRPRVARTLLEALDAGTHAHNGRKSRSPGKKPDTAESGHGDEGADEGDGEDDEDEEGGAREKRGPQASMGTKLGAVIGLAKMGKGTVRALLVNDELGGDGEEDSNMLKRLGDWLSHRVKDAGDAKEEDDEIIEVIVEEVRRALYTLGPALAPPSQDPEAEREQVETKAGAFWNQRLGEDVRVRKAILAGLQSSAVVKAEET</sequence>
<proteinExistence type="inferred from homology"/>
<feature type="compositionally biased region" description="Acidic residues" evidence="6">
    <location>
        <begin position="453"/>
        <end position="466"/>
    </location>
</feature>
<evidence type="ECO:0000259" key="7">
    <source>
        <dbReference type="SMART" id="SM00803"/>
    </source>
</evidence>
<dbReference type="Gene3D" id="1.25.40.770">
    <property type="entry name" value="TAF6, C-terminal HEAT repeat domain"/>
    <property type="match status" value="1"/>
</dbReference>
<feature type="compositionally biased region" description="Basic residues" evidence="6">
    <location>
        <begin position="430"/>
        <end position="439"/>
    </location>
</feature>
<feature type="region of interest" description="Disordered" evidence="6">
    <location>
        <begin position="92"/>
        <end position="111"/>
    </location>
</feature>
<reference evidence="8 9" key="1">
    <citation type="journal article" date="2018" name="Mol. Biol. Evol.">
        <title>Broad Genomic Sampling Reveals a Smut Pathogenic Ancestry of the Fungal Clade Ustilaginomycotina.</title>
        <authorList>
            <person name="Kijpornyongpan T."/>
            <person name="Mondo S.J."/>
            <person name="Barry K."/>
            <person name="Sandor L."/>
            <person name="Lee J."/>
            <person name="Lipzen A."/>
            <person name="Pangilinan J."/>
            <person name="LaButti K."/>
            <person name="Hainaut M."/>
            <person name="Henrissat B."/>
            <person name="Grigoriev I.V."/>
            <person name="Spatafora J.W."/>
            <person name="Aime M.C."/>
        </authorList>
    </citation>
    <scope>NUCLEOTIDE SEQUENCE [LARGE SCALE GENOMIC DNA]</scope>
    <source>
        <strain evidence="8 9">MCA 4198</strain>
    </source>
</reference>
<dbReference type="InParanoid" id="A0A316YI43"/>
<dbReference type="CDD" id="cd08050">
    <property type="entry name" value="TAF6C"/>
    <property type="match status" value="1"/>
</dbReference>
<evidence type="ECO:0000256" key="6">
    <source>
        <dbReference type="SAM" id="MobiDB-lite"/>
    </source>
</evidence>
<accession>A0A316YI43</accession>
<evidence type="ECO:0000313" key="9">
    <source>
        <dbReference type="Proteomes" id="UP000245768"/>
    </source>
</evidence>
<evidence type="ECO:0000256" key="3">
    <source>
        <dbReference type="ARBA" id="ARBA00023015"/>
    </source>
</evidence>
<dbReference type="EMBL" id="KZ819640">
    <property type="protein sequence ID" value="PWN87385.1"/>
    <property type="molecule type" value="Genomic_DNA"/>
</dbReference>
<dbReference type="OrthoDB" id="361039at2759"/>
<dbReference type="GO" id="GO:0005669">
    <property type="term" value="C:transcription factor TFIID complex"/>
    <property type="evidence" value="ECO:0007669"/>
    <property type="project" value="InterPro"/>
</dbReference>
<evidence type="ECO:0000256" key="2">
    <source>
        <dbReference type="ARBA" id="ARBA00007688"/>
    </source>
</evidence>
<dbReference type="Pfam" id="PF07571">
    <property type="entry name" value="TAF6_C"/>
    <property type="match status" value="1"/>
</dbReference>
<feature type="domain" description="TATA box binding protein associated factor (TAF) histone-like fold" evidence="7">
    <location>
        <begin position="18"/>
        <end position="82"/>
    </location>
</feature>